<dbReference type="Proteomes" id="UP000244896">
    <property type="component" value="Chromosome"/>
</dbReference>
<evidence type="ECO:0000313" key="2">
    <source>
        <dbReference type="EMBL" id="AWI08411.1"/>
    </source>
</evidence>
<proteinExistence type="predicted"/>
<evidence type="ECO:0000259" key="1">
    <source>
        <dbReference type="Pfam" id="PF02464"/>
    </source>
</evidence>
<protein>
    <recommendedName>
        <fullName evidence="1">CinA C-terminal domain-containing protein</fullName>
    </recommendedName>
</protein>
<reference evidence="2 3" key="1">
    <citation type="journal article" date="2018" name="Syst. Appl. Microbiol.">
        <title>Ereboglobus luteus gen. nov. sp. nov. from cockroach guts, and new insights into the oxygen relationship of the genera Opitutus and Didymococcus (Verrucomicrobia: Opitutaceae).</title>
        <authorList>
            <person name="Tegtmeier D."/>
            <person name="Belitz A."/>
            <person name="Radek R."/>
            <person name="Heimerl T."/>
            <person name="Brune A."/>
        </authorList>
    </citation>
    <scope>NUCLEOTIDE SEQUENCE [LARGE SCALE GENOMIC DNA]</scope>
    <source>
        <strain evidence="2 3">Ho45</strain>
    </source>
</reference>
<dbReference type="EMBL" id="CP023004">
    <property type="protein sequence ID" value="AWI08411.1"/>
    <property type="molecule type" value="Genomic_DNA"/>
</dbReference>
<dbReference type="AlphaFoldDB" id="A0A2U8E0S2"/>
<feature type="domain" description="CinA C-terminal" evidence="1">
    <location>
        <begin position="35"/>
        <end position="179"/>
    </location>
</feature>
<dbReference type="OrthoDB" id="195248at2"/>
<sequence>MRLKKKNANAPPCFHCAATALRETLASNSETRMPNLKDLMLQKRLTLAVAESLTCGHLQARIGAISGASRFFLGGLTAYTLEEKEKLLGVPRELAEPVDCVSEAVAVAMTQGARTLFGANIAIATTGYAEPSPAAPVPYAWIAVGDGSNFATRRVDCPGLARVAVQEHVAKVAGDILVDFLQT</sequence>
<dbReference type="Pfam" id="PF02464">
    <property type="entry name" value="CinA"/>
    <property type="match status" value="1"/>
</dbReference>
<dbReference type="NCBIfam" id="TIGR00199">
    <property type="entry name" value="PncC_domain"/>
    <property type="match status" value="1"/>
</dbReference>
<dbReference type="InterPro" id="IPR008136">
    <property type="entry name" value="CinA_C"/>
</dbReference>
<accession>A0A2U8E0S2</accession>
<organism evidence="2 3">
    <name type="scientific">Ereboglobus luteus</name>
    <dbReference type="NCBI Taxonomy" id="1796921"/>
    <lineage>
        <taxon>Bacteria</taxon>
        <taxon>Pseudomonadati</taxon>
        <taxon>Verrucomicrobiota</taxon>
        <taxon>Opitutia</taxon>
        <taxon>Opitutales</taxon>
        <taxon>Opitutaceae</taxon>
        <taxon>Ereboglobus</taxon>
    </lineage>
</organism>
<dbReference type="Gene3D" id="3.90.950.20">
    <property type="entry name" value="CinA-like"/>
    <property type="match status" value="1"/>
</dbReference>
<dbReference type="KEGG" id="elut:CKA38_03325"/>
<gene>
    <name evidence="2" type="ORF">CKA38_03325</name>
</gene>
<dbReference type="InterPro" id="IPR036653">
    <property type="entry name" value="CinA-like_C"/>
</dbReference>
<evidence type="ECO:0000313" key="3">
    <source>
        <dbReference type="Proteomes" id="UP000244896"/>
    </source>
</evidence>
<dbReference type="SUPFAM" id="SSF142433">
    <property type="entry name" value="CinA-like"/>
    <property type="match status" value="1"/>
</dbReference>
<name>A0A2U8E0S2_9BACT</name>
<keyword evidence="3" id="KW-1185">Reference proteome</keyword>